<dbReference type="AlphaFoldDB" id="A0AAD9MTC6"/>
<gene>
    <name evidence="3" type="ORF">LSH36_737g05087</name>
</gene>
<dbReference type="Pfam" id="PF01585">
    <property type="entry name" value="G-patch"/>
    <property type="match status" value="1"/>
</dbReference>
<sequence length="594" mass="66370">MSMLAGPRRKQKYSSDPRGLIWSNDDSKFGQKLMEKMGWQKGKGLGAQEDGRLEHIAVNVKEDNGGVGCKKNHADNWIAHQEDFNSLLSQLNECQNSETETHLQDLEEKSKQTKARVHYQKFIKGKDLSNAKQNDLASIFGKRKNSSSSSTPQNQSEVNYEDEEHTNGSSNEAKTTEMFGITVVHNGTSITDYFAKKMAQIKAKAAGSANTNNTSPVETKPEQSGNNAKNENVVALTEDSLDVAPVETSQESTKTSDGEASLKDHGESELECEQRKTRRKKRKRKHSSSSETAEAETGGVRESKENVHKKKKSKRASPSPKLGVGSDEVNEDGRKAHKKKKCKRRHCSPSPKIGVELDGWNENRQSAHRKKRRRSSLCPDIECDSSDQNVEKGAKKRLTGASYWSGSESDKNGKIRVNEREKPLDSEPLHDQENCGSDRKKKRKLEAIQTEVLHVPDDPRENEQNKNSGSDHCSSGKSDDDDDVGGDAERETRKKNRKTVGVKREDMTLCGEDSQSDETAANVDDKKQLKSGCERETDSRMQINVVECQVKECNRKDEKRLRKKSLLQRNFGKLVTGLFPGSNLCDIQGYGCSR</sequence>
<dbReference type="EMBL" id="JAODUP010000737">
    <property type="protein sequence ID" value="KAK2144700.1"/>
    <property type="molecule type" value="Genomic_DNA"/>
</dbReference>
<proteinExistence type="predicted"/>
<feature type="region of interest" description="Disordered" evidence="1">
    <location>
        <begin position="140"/>
        <end position="174"/>
    </location>
</feature>
<comment type="caution">
    <text evidence="3">The sequence shown here is derived from an EMBL/GenBank/DDBJ whole genome shotgun (WGS) entry which is preliminary data.</text>
</comment>
<reference evidence="3" key="1">
    <citation type="journal article" date="2023" name="Mol. Biol. Evol.">
        <title>Third-Generation Sequencing Reveals the Adaptive Role of the Epigenome in Three Deep-Sea Polychaetes.</title>
        <authorList>
            <person name="Perez M."/>
            <person name="Aroh O."/>
            <person name="Sun Y."/>
            <person name="Lan Y."/>
            <person name="Juniper S.K."/>
            <person name="Young C.R."/>
            <person name="Angers B."/>
            <person name="Qian P.Y."/>
        </authorList>
    </citation>
    <scope>NUCLEOTIDE SEQUENCE</scope>
    <source>
        <strain evidence="3">P08H-3</strain>
    </source>
</reference>
<evidence type="ECO:0000256" key="1">
    <source>
        <dbReference type="SAM" id="MobiDB-lite"/>
    </source>
</evidence>
<feature type="region of interest" description="Disordered" evidence="1">
    <location>
        <begin position="206"/>
        <end position="531"/>
    </location>
</feature>
<accession>A0AAD9MTC6</accession>
<feature type="compositionally biased region" description="Basic residues" evidence="1">
    <location>
        <begin position="366"/>
        <end position="375"/>
    </location>
</feature>
<feature type="compositionally biased region" description="Basic and acidic residues" evidence="1">
    <location>
        <begin position="454"/>
        <end position="464"/>
    </location>
</feature>
<dbReference type="PANTHER" id="PTHR23149">
    <property type="entry name" value="G PATCH DOMAIN CONTAINING PROTEIN"/>
    <property type="match status" value="1"/>
</dbReference>
<dbReference type="Proteomes" id="UP001208570">
    <property type="component" value="Unassembled WGS sequence"/>
</dbReference>
<dbReference type="GO" id="GO:0003676">
    <property type="term" value="F:nucleic acid binding"/>
    <property type="evidence" value="ECO:0007669"/>
    <property type="project" value="InterPro"/>
</dbReference>
<feature type="domain" description="G-patch" evidence="2">
    <location>
        <begin position="26"/>
        <end position="72"/>
    </location>
</feature>
<feature type="region of interest" description="Disordered" evidence="1">
    <location>
        <begin position="1"/>
        <end position="21"/>
    </location>
</feature>
<feature type="compositionally biased region" description="Basic residues" evidence="1">
    <location>
        <begin position="276"/>
        <end position="287"/>
    </location>
</feature>
<dbReference type="InterPro" id="IPR050656">
    <property type="entry name" value="PINX1"/>
</dbReference>
<dbReference type="SMART" id="SM00443">
    <property type="entry name" value="G_patch"/>
    <property type="match status" value="1"/>
</dbReference>
<keyword evidence="4" id="KW-1185">Reference proteome</keyword>
<evidence type="ECO:0000313" key="4">
    <source>
        <dbReference type="Proteomes" id="UP001208570"/>
    </source>
</evidence>
<dbReference type="GO" id="GO:0010521">
    <property type="term" value="F:telomerase inhibitor activity"/>
    <property type="evidence" value="ECO:0007669"/>
    <property type="project" value="TreeGrafter"/>
</dbReference>
<name>A0AAD9MTC6_9ANNE</name>
<feature type="compositionally biased region" description="Basic and acidic residues" evidence="1">
    <location>
        <begin position="254"/>
        <end position="275"/>
    </location>
</feature>
<dbReference type="PANTHER" id="PTHR23149:SF27">
    <property type="entry name" value="PIN2_TERF1-INTERACTING TELOMERASE INHIBITOR 1"/>
    <property type="match status" value="1"/>
</dbReference>
<dbReference type="InterPro" id="IPR000467">
    <property type="entry name" value="G_patch_dom"/>
</dbReference>
<protein>
    <recommendedName>
        <fullName evidence="2">G-patch domain-containing protein</fullName>
    </recommendedName>
</protein>
<organism evidence="3 4">
    <name type="scientific">Paralvinella palmiformis</name>
    <dbReference type="NCBI Taxonomy" id="53620"/>
    <lineage>
        <taxon>Eukaryota</taxon>
        <taxon>Metazoa</taxon>
        <taxon>Spiralia</taxon>
        <taxon>Lophotrochozoa</taxon>
        <taxon>Annelida</taxon>
        <taxon>Polychaeta</taxon>
        <taxon>Sedentaria</taxon>
        <taxon>Canalipalpata</taxon>
        <taxon>Terebellida</taxon>
        <taxon>Terebelliformia</taxon>
        <taxon>Alvinellidae</taxon>
        <taxon>Paralvinella</taxon>
    </lineage>
</organism>
<feature type="compositionally biased region" description="Polar residues" evidence="1">
    <location>
        <begin position="208"/>
        <end position="230"/>
    </location>
</feature>
<feature type="compositionally biased region" description="Basic and acidic residues" evidence="1">
    <location>
        <begin position="408"/>
        <end position="438"/>
    </location>
</feature>
<dbReference type="GO" id="GO:0005730">
    <property type="term" value="C:nucleolus"/>
    <property type="evidence" value="ECO:0007669"/>
    <property type="project" value="TreeGrafter"/>
</dbReference>
<dbReference type="PROSITE" id="PS50174">
    <property type="entry name" value="G_PATCH"/>
    <property type="match status" value="1"/>
</dbReference>
<evidence type="ECO:0000313" key="3">
    <source>
        <dbReference type="EMBL" id="KAK2144700.1"/>
    </source>
</evidence>
<feature type="compositionally biased region" description="Basic residues" evidence="1">
    <location>
        <begin position="335"/>
        <end position="347"/>
    </location>
</feature>
<evidence type="ECO:0000259" key="2">
    <source>
        <dbReference type="PROSITE" id="PS50174"/>
    </source>
</evidence>